<dbReference type="EMBL" id="AP013059">
    <property type="protein sequence ID" value="BAN25661.1"/>
    <property type="molecule type" value="Genomic_DNA"/>
</dbReference>
<dbReference type="STRING" id="758793.BRPE64_BCDS10000"/>
<keyword evidence="5" id="KW-0805">Transcription regulation</keyword>
<dbReference type="SUPFAM" id="SSF46785">
    <property type="entry name" value="Winged helix' DNA-binding domain"/>
    <property type="match status" value="1"/>
</dbReference>
<dbReference type="CDD" id="cd07377">
    <property type="entry name" value="WHTH_GntR"/>
    <property type="match status" value="1"/>
</dbReference>
<dbReference type="GO" id="GO:0008483">
    <property type="term" value="F:transaminase activity"/>
    <property type="evidence" value="ECO:0007669"/>
    <property type="project" value="UniProtKB-KW"/>
</dbReference>
<dbReference type="InterPro" id="IPR036390">
    <property type="entry name" value="WH_DNA-bd_sf"/>
</dbReference>
<reference evidence="9 10" key="2">
    <citation type="journal article" date="2018" name="Int. J. Syst. Evol. Microbiol.">
        <title>Burkholderia insecticola sp. nov., a gut symbiotic bacterium of the bean bug Riptortus pedestris.</title>
        <authorList>
            <person name="Takeshita K."/>
            <person name="Tamaki H."/>
            <person name="Ohbayashi T."/>
            <person name="Meng X.-Y."/>
            <person name="Sone T."/>
            <person name="Mitani Y."/>
            <person name="Peeters C."/>
            <person name="Kikuchi Y."/>
            <person name="Vandamme P."/>
        </authorList>
    </citation>
    <scope>NUCLEOTIDE SEQUENCE [LARGE SCALE GENOMIC DNA]</scope>
    <source>
        <strain evidence="9">RPE64</strain>
    </source>
</reference>
<gene>
    <name evidence="9" type="ORF">BRPE64_BCDS10000</name>
</gene>
<dbReference type="PANTHER" id="PTHR46577">
    <property type="entry name" value="HTH-TYPE TRANSCRIPTIONAL REGULATORY PROTEIN GABR"/>
    <property type="match status" value="1"/>
</dbReference>
<reference evidence="9 10" key="1">
    <citation type="journal article" date="2013" name="Genome Announc.">
        <title>Complete Genome Sequence of Burkholderia sp. Strain RPE64, Bacterial Symbiont of the Bean Bug Riptortus pedestris.</title>
        <authorList>
            <person name="Shibata T.F."/>
            <person name="Maeda T."/>
            <person name="Nikoh N."/>
            <person name="Yamaguchi K."/>
            <person name="Oshima K."/>
            <person name="Hattori M."/>
            <person name="Nishiyama T."/>
            <person name="Hasebe M."/>
            <person name="Fukatsu T."/>
            <person name="Kikuchi Y."/>
            <person name="Shigenobu S."/>
        </authorList>
    </citation>
    <scope>NUCLEOTIDE SEQUENCE [LARGE SCALE GENOMIC DNA]</scope>
</reference>
<accession>R4X0P4</accession>
<keyword evidence="2 9" id="KW-0032">Aminotransferase</keyword>
<dbReference type="InterPro" id="IPR051446">
    <property type="entry name" value="HTH_trans_reg/aminotransferase"/>
</dbReference>
<dbReference type="SUPFAM" id="SSF53383">
    <property type="entry name" value="PLP-dependent transferases"/>
    <property type="match status" value="1"/>
</dbReference>
<dbReference type="KEGG" id="buo:BRPE64_BCDS10000"/>
<dbReference type="PATRIC" id="fig|758793.3.peg.3908"/>
<dbReference type="CDD" id="cd00609">
    <property type="entry name" value="AAT_like"/>
    <property type="match status" value="1"/>
</dbReference>
<dbReference type="SMART" id="SM00345">
    <property type="entry name" value="HTH_GNTR"/>
    <property type="match status" value="1"/>
</dbReference>
<evidence type="ECO:0000256" key="2">
    <source>
        <dbReference type="ARBA" id="ARBA00022576"/>
    </source>
</evidence>
<dbReference type="GO" id="GO:0003700">
    <property type="term" value="F:DNA-binding transcription factor activity"/>
    <property type="evidence" value="ECO:0007669"/>
    <property type="project" value="InterPro"/>
</dbReference>
<dbReference type="HOGENOM" id="CLU_017584_0_0_4"/>
<evidence type="ECO:0000256" key="1">
    <source>
        <dbReference type="ARBA" id="ARBA00005384"/>
    </source>
</evidence>
<dbReference type="InterPro" id="IPR000524">
    <property type="entry name" value="Tscrpt_reg_HTH_GntR"/>
</dbReference>
<feature type="domain" description="HTH gntR-type" evidence="8">
    <location>
        <begin position="16"/>
        <end position="84"/>
    </location>
</feature>
<dbReference type="Pfam" id="PF00392">
    <property type="entry name" value="GntR"/>
    <property type="match status" value="1"/>
</dbReference>
<evidence type="ECO:0000256" key="4">
    <source>
        <dbReference type="ARBA" id="ARBA00022898"/>
    </source>
</evidence>
<organism evidence="9 10">
    <name type="scientific">Caballeronia insecticola</name>
    <dbReference type="NCBI Taxonomy" id="758793"/>
    <lineage>
        <taxon>Bacteria</taxon>
        <taxon>Pseudomonadati</taxon>
        <taxon>Pseudomonadota</taxon>
        <taxon>Betaproteobacteria</taxon>
        <taxon>Burkholderiales</taxon>
        <taxon>Burkholderiaceae</taxon>
        <taxon>Caballeronia</taxon>
    </lineage>
</organism>
<dbReference type="Proteomes" id="UP000013966">
    <property type="component" value="Chromosome 2"/>
</dbReference>
<comment type="similarity">
    <text evidence="1">In the C-terminal section; belongs to the class-I pyridoxal-phosphate-dependent aminotransferase family.</text>
</comment>
<dbReference type="InterPro" id="IPR015424">
    <property type="entry name" value="PyrdxlP-dep_Trfase"/>
</dbReference>
<keyword evidence="6" id="KW-0238">DNA-binding</keyword>
<protein>
    <submittedName>
        <fullName evidence="9">Transcriptional regulator GntR family with aminotransferase domain</fullName>
    </submittedName>
</protein>
<keyword evidence="3 9" id="KW-0808">Transferase</keyword>
<dbReference type="InterPro" id="IPR004839">
    <property type="entry name" value="Aminotransferase_I/II_large"/>
</dbReference>
<evidence type="ECO:0000259" key="8">
    <source>
        <dbReference type="PROSITE" id="PS50949"/>
    </source>
</evidence>
<sequence length="492" mass="53696">MRRAQPCAVFQTPHAMKRYQALADTMAAEIRAGRLPVGTRLPSVRHLTTQYGVGQSTVFRAYYLLEEWGLIRARERSGYYVAPGAMLATLATLATQTPAAAPAPLADPAPIDVSSLVFSVLDAVKRPDVAPLGSAFPSPKLFPLQRLAKSLAHATRMLDPWSTVVDMPPGNEALRRQIALRYIGMGIAQPAEELIVTNGAMEALTLSLMAVTKPGDVVAIESPCFYAALQAVEHLGLRAIEIPVDPRDGLDLDVLAEALDKHPVRACWFMTNFQNPTGATLSIEKKRALVALLAKHEVPLIEDDVYGELHFAQDRPPPAKAFDTKGLVMHCASLSKTLAPGYRLGWVAAGRFADDVRRLKLMTTISTSIPIQAGIADFLQHGGFDKHLRKLRGALLTQRDAMEAAIARWLPEDVSFVRPDGGYFLWLKLAGHIDAMQLHREALGHGINVTPGPIFSARHAYGNYVRVNFGHPWSGQIEDAVRVLGELVRGRG</sequence>
<evidence type="ECO:0000256" key="6">
    <source>
        <dbReference type="ARBA" id="ARBA00023125"/>
    </source>
</evidence>
<keyword evidence="10" id="KW-1185">Reference proteome</keyword>
<evidence type="ECO:0000313" key="9">
    <source>
        <dbReference type="EMBL" id="BAN25661.1"/>
    </source>
</evidence>
<evidence type="ECO:0000256" key="5">
    <source>
        <dbReference type="ARBA" id="ARBA00023015"/>
    </source>
</evidence>
<dbReference type="InterPro" id="IPR036388">
    <property type="entry name" value="WH-like_DNA-bd_sf"/>
</dbReference>
<dbReference type="AlphaFoldDB" id="R4X0P4"/>
<keyword evidence="4" id="KW-0663">Pyridoxal phosphate</keyword>
<dbReference type="GO" id="GO:0003677">
    <property type="term" value="F:DNA binding"/>
    <property type="evidence" value="ECO:0007669"/>
    <property type="project" value="UniProtKB-KW"/>
</dbReference>
<dbReference type="InterPro" id="IPR015422">
    <property type="entry name" value="PyrdxlP-dep_Trfase_small"/>
</dbReference>
<dbReference type="FunFam" id="3.40.640.10:FF:000023">
    <property type="entry name" value="Transcriptional regulator, GntR family"/>
    <property type="match status" value="1"/>
</dbReference>
<dbReference type="Pfam" id="PF00155">
    <property type="entry name" value="Aminotran_1_2"/>
    <property type="match status" value="1"/>
</dbReference>
<dbReference type="Gene3D" id="3.40.640.10">
    <property type="entry name" value="Type I PLP-dependent aspartate aminotransferase-like (Major domain)"/>
    <property type="match status" value="1"/>
</dbReference>
<dbReference type="Gene3D" id="1.10.10.10">
    <property type="entry name" value="Winged helix-like DNA-binding domain superfamily/Winged helix DNA-binding domain"/>
    <property type="match status" value="1"/>
</dbReference>
<dbReference type="PROSITE" id="PS50949">
    <property type="entry name" value="HTH_GNTR"/>
    <property type="match status" value="1"/>
</dbReference>
<name>R4X0P4_9BURK</name>
<dbReference type="PANTHER" id="PTHR46577:SF2">
    <property type="entry name" value="TRANSCRIPTIONAL REGULATORY PROTEIN"/>
    <property type="match status" value="1"/>
</dbReference>
<evidence type="ECO:0000256" key="3">
    <source>
        <dbReference type="ARBA" id="ARBA00022679"/>
    </source>
</evidence>
<dbReference type="GO" id="GO:0030170">
    <property type="term" value="F:pyridoxal phosphate binding"/>
    <property type="evidence" value="ECO:0007669"/>
    <property type="project" value="InterPro"/>
</dbReference>
<evidence type="ECO:0000256" key="7">
    <source>
        <dbReference type="ARBA" id="ARBA00023163"/>
    </source>
</evidence>
<dbReference type="InterPro" id="IPR015421">
    <property type="entry name" value="PyrdxlP-dep_Trfase_major"/>
</dbReference>
<evidence type="ECO:0000313" key="10">
    <source>
        <dbReference type="Proteomes" id="UP000013966"/>
    </source>
</evidence>
<keyword evidence="7" id="KW-0804">Transcription</keyword>
<dbReference type="Gene3D" id="3.90.1150.10">
    <property type="entry name" value="Aspartate Aminotransferase, domain 1"/>
    <property type="match status" value="1"/>
</dbReference>
<proteinExistence type="inferred from homology"/>